<gene>
    <name evidence="2" type="ORF">TNCT_699911</name>
</gene>
<organism evidence="2 3">
    <name type="scientific">Trichonephila clavata</name>
    <name type="common">Joro spider</name>
    <name type="synonym">Nephila clavata</name>
    <dbReference type="NCBI Taxonomy" id="2740835"/>
    <lineage>
        <taxon>Eukaryota</taxon>
        <taxon>Metazoa</taxon>
        <taxon>Ecdysozoa</taxon>
        <taxon>Arthropoda</taxon>
        <taxon>Chelicerata</taxon>
        <taxon>Arachnida</taxon>
        <taxon>Araneae</taxon>
        <taxon>Araneomorphae</taxon>
        <taxon>Entelegynae</taxon>
        <taxon>Araneoidea</taxon>
        <taxon>Nephilidae</taxon>
        <taxon>Trichonephila</taxon>
    </lineage>
</organism>
<dbReference type="AlphaFoldDB" id="A0A8X6G1X2"/>
<keyword evidence="3" id="KW-1185">Reference proteome</keyword>
<reference evidence="2" key="1">
    <citation type="submission" date="2020-07" db="EMBL/GenBank/DDBJ databases">
        <title>Multicomponent nature underlies the extraordinary mechanical properties of spider dragline silk.</title>
        <authorList>
            <person name="Kono N."/>
            <person name="Nakamura H."/>
            <person name="Mori M."/>
            <person name="Yoshida Y."/>
            <person name="Ohtoshi R."/>
            <person name="Malay A.D."/>
            <person name="Moran D.A.P."/>
            <person name="Tomita M."/>
            <person name="Numata K."/>
            <person name="Arakawa K."/>
        </authorList>
    </citation>
    <scope>NUCLEOTIDE SEQUENCE</scope>
</reference>
<evidence type="ECO:0000313" key="3">
    <source>
        <dbReference type="Proteomes" id="UP000887116"/>
    </source>
</evidence>
<evidence type="ECO:0000256" key="1">
    <source>
        <dbReference type="SAM" id="MobiDB-lite"/>
    </source>
</evidence>
<comment type="caution">
    <text evidence="2">The sequence shown here is derived from an EMBL/GenBank/DDBJ whole genome shotgun (WGS) entry which is preliminary data.</text>
</comment>
<name>A0A8X6G1X2_TRICU</name>
<accession>A0A8X6G1X2</accession>
<feature type="region of interest" description="Disordered" evidence="1">
    <location>
        <begin position="1"/>
        <end position="83"/>
    </location>
</feature>
<dbReference type="Proteomes" id="UP000887116">
    <property type="component" value="Unassembled WGS sequence"/>
</dbReference>
<evidence type="ECO:0000313" key="2">
    <source>
        <dbReference type="EMBL" id="GFQ93833.1"/>
    </source>
</evidence>
<dbReference type="EMBL" id="BMAO01014256">
    <property type="protein sequence ID" value="GFQ93833.1"/>
    <property type="molecule type" value="Genomic_DNA"/>
</dbReference>
<proteinExistence type="predicted"/>
<sequence length="202" mass="21898">MEPPQERATVESASPPEIIPTPLIESASPPVEQPAEPDKNLTPPAESVSPPEKIPTPTAEPENIPTPSAENASPPENIPTPPAERLVESLPERPDTPLEIVDPPLLMIGAHVEVTSYLPTPPLITRCDKSTQTDSPSLELGKRLLERPQLLTNTRLAIQPKTPVQQTTPPTIILFIPNHHSVLKLGTHQLIVKPNPVNNVNK</sequence>
<protein>
    <submittedName>
        <fullName evidence="2">Uncharacterized protein</fullName>
    </submittedName>
</protein>